<dbReference type="CDD" id="cd05403">
    <property type="entry name" value="NT_KNTase_like"/>
    <property type="match status" value="1"/>
</dbReference>
<evidence type="ECO:0000256" key="2">
    <source>
        <dbReference type="ARBA" id="ARBA00022649"/>
    </source>
</evidence>
<evidence type="ECO:0000256" key="8">
    <source>
        <dbReference type="ARBA" id="ARBA00022842"/>
    </source>
</evidence>
<comment type="cofactor">
    <cofactor evidence="1">
        <name>Mg(2+)</name>
        <dbReference type="ChEBI" id="CHEBI:18420"/>
    </cofactor>
</comment>
<comment type="similarity">
    <text evidence="9">Belongs to the MntA antitoxin family.</text>
</comment>
<keyword evidence="12" id="KW-1185">Reference proteome</keyword>
<evidence type="ECO:0000313" key="11">
    <source>
        <dbReference type="EMBL" id="MBQ0934199.1"/>
    </source>
</evidence>
<proteinExistence type="inferred from homology"/>
<accession>A0ABS5DT06</accession>
<dbReference type="InterPro" id="IPR043519">
    <property type="entry name" value="NT_sf"/>
</dbReference>
<keyword evidence="8" id="KW-0460">Magnesium</keyword>
<keyword evidence="6" id="KW-0547">Nucleotide-binding</keyword>
<keyword evidence="5" id="KW-0479">Metal-binding</keyword>
<dbReference type="Gene3D" id="3.30.460.10">
    <property type="entry name" value="Beta Polymerase, domain 2"/>
    <property type="match status" value="1"/>
</dbReference>
<evidence type="ECO:0000256" key="3">
    <source>
        <dbReference type="ARBA" id="ARBA00022679"/>
    </source>
</evidence>
<keyword evidence="4" id="KW-0548">Nucleotidyltransferase</keyword>
<evidence type="ECO:0000256" key="5">
    <source>
        <dbReference type="ARBA" id="ARBA00022723"/>
    </source>
</evidence>
<evidence type="ECO:0000256" key="7">
    <source>
        <dbReference type="ARBA" id="ARBA00022840"/>
    </source>
</evidence>
<dbReference type="SUPFAM" id="SSF81301">
    <property type="entry name" value="Nucleotidyltransferase"/>
    <property type="match status" value="1"/>
</dbReference>
<dbReference type="InterPro" id="IPR052038">
    <property type="entry name" value="Type-VII_TA_antitoxin"/>
</dbReference>
<sequence>MALPQFVPDRRPELALLCQRHGARRLELFGSATRADFSPERSDLDFIVTFDELPIERAADAFFTLKDGLETMFQRPVDLLTEHALRNPYLRQRVDAERVTVYGA</sequence>
<organism evidence="11 12">
    <name type="scientific">Ideonella paludis</name>
    <dbReference type="NCBI Taxonomy" id="1233411"/>
    <lineage>
        <taxon>Bacteria</taxon>
        <taxon>Pseudomonadati</taxon>
        <taxon>Pseudomonadota</taxon>
        <taxon>Betaproteobacteria</taxon>
        <taxon>Burkholderiales</taxon>
        <taxon>Sphaerotilaceae</taxon>
        <taxon>Ideonella</taxon>
    </lineage>
</organism>
<dbReference type="Proteomes" id="UP000672097">
    <property type="component" value="Unassembled WGS sequence"/>
</dbReference>
<dbReference type="InterPro" id="IPR002934">
    <property type="entry name" value="Polymerase_NTP_transf_dom"/>
</dbReference>
<dbReference type="RefSeq" id="WP_210805832.1">
    <property type="nucleotide sequence ID" value="NZ_JAGQDG010000001.1"/>
</dbReference>
<keyword evidence="7" id="KW-0067">ATP-binding</keyword>
<evidence type="ECO:0000256" key="4">
    <source>
        <dbReference type="ARBA" id="ARBA00022695"/>
    </source>
</evidence>
<evidence type="ECO:0000259" key="10">
    <source>
        <dbReference type="Pfam" id="PF01909"/>
    </source>
</evidence>
<dbReference type="Pfam" id="PF01909">
    <property type="entry name" value="NTP_transf_2"/>
    <property type="match status" value="1"/>
</dbReference>
<dbReference type="EMBL" id="JAGQDG010000001">
    <property type="protein sequence ID" value="MBQ0934199.1"/>
    <property type="molecule type" value="Genomic_DNA"/>
</dbReference>
<dbReference type="PANTHER" id="PTHR33571:SF12">
    <property type="entry name" value="BSL3053 PROTEIN"/>
    <property type="match status" value="1"/>
</dbReference>
<keyword evidence="2" id="KW-1277">Toxin-antitoxin system</keyword>
<name>A0ABS5DT06_9BURK</name>
<dbReference type="PANTHER" id="PTHR33571">
    <property type="entry name" value="SSL8005 PROTEIN"/>
    <property type="match status" value="1"/>
</dbReference>
<protein>
    <submittedName>
        <fullName evidence="11">Nucleotidyltransferase domain-containing protein</fullName>
    </submittedName>
</protein>
<evidence type="ECO:0000256" key="1">
    <source>
        <dbReference type="ARBA" id="ARBA00001946"/>
    </source>
</evidence>
<evidence type="ECO:0000256" key="6">
    <source>
        <dbReference type="ARBA" id="ARBA00022741"/>
    </source>
</evidence>
<reference evidence="11 12" key="1">
    <citation type="submission" date="2021-04" db="EMBL/GenBank/DDBJ databases">
        <title>The genome sequence of type strain Ideonella paludis KCTC 32238.</title>
        <authorList>
            <person name="Liu Y."/>
        </authorList>
    </citation>
    <scope>NUCLEOTIDE SEQUENCE [LARGE SCALE GENOMIC DNA]</scope>
    <source>
        <strain evidence="11 12">KCTC 32238</strain>
    </source>
</reference>
<feature type="domain" description="Polymerase nucleotidyl transferase" evidence="10">
    <location>
        <begin position="17"/>
        <end position="96"/>
    </location>
</feature>
<keyword evidence="3" id="KW-0808">Transferase</keyword>
<evidence type="ECO:0000256" key="9">
    <source>
        <dbReference type="ARBA" id="ARBA00038276"/>
    </source>
</evidence>
<gene>
    <name evidence="11" type="ORF">KAK11_02585</name>
</gene>
<comment type="caution">
    <text evidence="11">The sequence shown here is derived from an EMBL/GenBank/DDBJ whole genome shotgun (WGS) entry which is preliminary data.</text>
</comment>
<evidence type="ECO:0000313" key="12">
    <source>
        <dbReference type="Proteomes" id="UP000672097"/>
    </source>
</evidence>